<evidence type="ECO:0000256" key="5">
    <source>
        <dbReference type="ARBA" id="ARBA00030001"/>
    </source>
</evidence>
<organism evidence="6 7">
    <name type="scientific">Paenibacillus sabuli</name>
    <dbReference type="NCBI Taxonomy" id="2772509"/>
    <lineage>
        <taxon>Bacteria</taxon>
        <taxon>Bacillati</taxon>
        <taxon>Bacillota</taxon>
        <taxon>Bacilli</taxon>
        <taxon>Bacillales</taxon>
        <taxon>Paenibacillaceae</taxon>
        <taxon>Paenibacillus</taxon>
    </lineage>
</organism>
<evidence type="ECO:0000256" key="4">
    <source>
        <dbReference type="ARBA" id="ARBA00023118"/>
    </source>
</evidence>
<dbReference type="EMBL" id="JACXIZ010000002">
    <property type="protein sequence ID" value="MBD2843614.1"/>
    <property type="molecule type" value="Genomic_DNA"/>
</dbReference>
<dbReference type="AlphaFoldDB" id="A0A927GPM1"/>
<dbReference type="GO" id="GO:0005737">
    <property type="term" value="C:cytoplasm"/>
    <property type="evidence" value="ECO:0007669"/>
    <property type="project" value="UniProtKB-SubCell"/>
</dbReference>
<dbReference type="RefSeq" id="WP_190913593.1">
    <property type="nucleotide sequence ID" value="NZ_JACXIZ010000002.1"/>
</dbReference>
<evidence type="ECO:0000256" key="2">
    <source>
        <dbReference type="ARBA" id="ARBA00006161"/>
    </source>
</evidence>
<dbReference type="Proteomes" id="UP000621560">
    <property type="component" value="Unassembled WGS sequence"/>
</dbReference>
<dbReference type="InterPro" id="IPR023101">
    <property type="entry name" value="AF1862-like_dom_sf"/>
</dbReference>
<reference evidence="6" key="1">
    <citation type="submission" date="2020-09" db="EMBL/GenBank/DDBJ databases">
        <title>A novel bacterium of genus Paenibacillus, isolated from South China Sea.</title>
        <authorList>
            <person name="Huang H."/>
            <person name="Mo K."/>
            <person name="Hu Y."/>
        </authorList>
    </citation>
    <scope>NUCLEOTIDE SEQUENCE</scope>
    <source>
        <strain evidence="6">IB182496</strain>
    </source>
</reference>
<keyword evidence="3" id="KW-0963">Cytoplasm</keyword>
<comment type="subcellular location">
    <subcellularLocation>
        <location evidence="1">Cytoplasm</location>
    </subcellularLocation>
</comment>
<evidence type="ECO:0000313" key="7">
    <source>
        <dbReference type="Proteomes" id="UP000621560"/>
    </source>
</evidence>
<sequence>MNNTIQKIEGGRAGFAYQEVKNSIASLKKTDEIGLYASYLKRLPSMIHVNGLGQALAFYYTKCQVKQYALIFASINHWLHGQPELKIDRNQHLLESIVEMNSDNYRRITTEVLALLNWMQKFATGMHKDREGGTPHIITDKENAGHE</sequence>
<dbReference type="GO" id="GO:0051607">
    <property type="term" value="P:defense response to virus"/>
    <property type="evidence" value="ECO:0007669"/>
    <property type="project" value="UniProtKB-KW"/>
</dbReference>
<dbReference type="SUPFAM" id="SSF158568">
    <property type="entry name" value="AF1862-like"/>
    <property type="match status" value="1"/>
</dbReference>
<evidence type="ECO:0000313" key="6">
    <source>
        <dbReference type="EMBL" id="MBD2843614.1"/>
    </source>
</evidence>
<evidence type="ECO:0000256" key="3">
    <source>
        <dbReference type="ARBA" id="ARBA00022490"/>
    </source>
</evidence>
<evidence type="ECO:0000256" key="1">
    <source>
        <dbReference type="ARBA" id="ARBA00004496"/>
    </source>
</evidence>
<accession>A0A927GPM1</accession>
<keyword evidence="4" id="KW-0051">Antiviral defense</keyword>
<dbReference type="NCBIfam" id="TIGR01881">
    <property type="entry name" value="cas_Cmr5"/>
    <property type="match status" value="1"/>
</dbReference>
<dbReference type="Pfam" id="PF09701">
    <property type="entry name" value="Cas_Cmr5"/>
    <property type="match status" value="1"/>
</dbReference>
<protein>
    <recommendedName>
        <fullName evidence="5">CRISPR type III-B/RAMP module-associated protein Cmr5</fullName>
    </recommendedName>
</protein>
<gene>
    <name evidence="6" type="primary">cmr5</name>
    <name evidence="6" type="ORF">IDH44_00295</name>
</gene>
<name>A0A927GPM1_9BACL</name>
<keyword evidence="7" id="KW-1185">Reference proteome</keyword>
<dbReference type="InterPro" id="IPR010160">
    <property type="entry name" value="CRISPR-assoc_prot_Cmr5"/>
</dbReference>
<comment type="similarity">
    <text evidence="2">Belongs to the CRISPR system Cmr5 family.</text>
</comment>
<proteinExistence type="inferred from homology"/>
<dbReference type="Gene3D" id="1.10.520.30">
    <property type="entry name" value="AF1862-like domain"/>
    <property type="match status" value="1"/>
</dbReference>
<comment type="caution">
    <text evidence="6">The sequence shown here is derived from an EMBL/GenBank/DDBJ whole genome shotgun (WGS) entry which is preliminary data.</text>
</comment>